<proteinExistence type="predicted"/>
<name>A0ACB8QJ27_9AGAM</name>
<evidence type="ECO:0000313" key="2">
    <source>
        <dbReference type="Proteomes" id="UP000814128"/>
    </source>
</evidence>
<evidence type="ECO:0000313" key="1">
    <source>
        <dbReference type="EMBL" id="KAI0031662.1"/>
    </source>
</evidence>
<dbReference type="EMBL" id="MU273571">
    <property type="protein sequence ID" value="KAI0031662.1"/>
    <property type="molecule type" value="Genomic_DNA"/>
</dbReference>
<protein>
    <submittedName>
        <fullName evidence="1">Uncharacterized protein</fullName>
    </submittedName>
</protein>
<gene>
    <name evidence="1" type="ORF">K488DRAFT_51614</name>
</gene>
<accession>A0ACB8QJ27</accession>
<reference evidence="1" key="2">
    <citation type="journal article" date="2022" name="New Phytol.">
        <title>Evolutionary transition to the ectomycorrhizal habit in the genomes of a hyperdiverse lineage of mushroom-forming fungi.</title>
        <authorList>
            <person name="Looney B."/>
            <person name="Miyauchi S."/>
            <person name="Morin E."/>
            <person name="Drula E."/>
            <person name="Courty P.E."/>
            <person name="Kohler A."/>
            <person name="Kuo A."/>
            <person name="LaButti K."/>
            <person name="Pangilinan J."/>
            <person name="Lipzen A."/>
            <person name="Riley R."/>
            <person name="Andreopoulos W."/>
            <person name="He G."/>
            <person name="Johnson J."/>
            <person name="Nolan M."/>
            <person name="Tritt A."/>
            <person name="Barry K.W."/>
            <person name="Grigoriev I.V."/>
            <person name="Nagy L.G."/>
            <person name="Hibbett D."/>
            <person name="Henrissat B."/>
            <person name="Matheny P.B."/>
            <person name="Labbe J."/>
            <person name="Martin F.M."/>
        </authorList>
    </citation>
    <scope>NUCLEOTIDE SEQUENCE</scope>
    <source>
        <strain evidence="1">EC-137</strain>
    </source>
</reference>
<comment type="caution">
    <text evidence="1">The sequence shown here is derived from an EMBL/GenBank/DDBJ whole genome shotgun (WGS) entry which is preliminary data.</text>
</comment>
<reference evidence="1" key="1">
    <citation type="submission" date="2021-02" db="EMBL/GenBank/DDBJ databases">
        <authorList>
            <consortium name="DOE Joint Genome Institute"/>
            <person name="Ahrendt S."/>
            <person name="Looney B.P."/>
            <person name="Miyauchi S."/>
            <person name="Morin E."/>
            <person name="Drula E."/>
            <person name="Courty P.E."/>
            <person name="Chicoki N."/>
            <person name="Fauchery L."/>
            <person name="Kohler A."/>
            <person name="Kuo A."/>
            <person name="Labutti K."/>
            <person name="Pangilinan J."/>
            <person name="Lipzen A."/>
            <person name="Riley R."/>
            <person name="Andreopoulos W."/>
            <person name="He G."/>
            <person name="Johnson J."/>
            <person name="Barry K.W."/>
            <person name="Grigoriev I.V."/>
            <person name="Nagy L."/>
            <person name="Hibbett D."/>
            <person name="Henrissat B."/>
            <person name="Matheny P.B."/>
            <person name="Labbe J."/>
            <person name="Martin F."/>
        </authorList>
    </citation>
    <scope>NUCLEOTIDE SEQUENCE</scope>
    <source>
        <strain evidence="1">EC-137</strain>
    </source>
</reference>
<dbReference type="Proteomes" id="UP000814128">
    <property type="component" value="Unassembled WGS sequence"/>
</dbReference>
<keyword evidence="2" id="KW-1185">Reference proteome</keyword>
<sequence>MATRSSRRSDLIDVTYKQIHEVLVGIDRSVNFQELDKYLGHRLPAIQNAFKPFGKPNEESRRKILSGSVTLQDNVKVDVDEDLRLVVFTISHHFDIDEVDAFILLRSYIYNEGLGSEVENTPRFVTEFAEFFYQERRHLARIHISLHSSAQEDRSGSILRDIGSKYLPLIKPDERAYFCGLVAEYTAKTKAPVPDCHANDPRLASAWAKENLKDQLVMLEVLFWGMMAILSRQGRILLAIFEAAYATQLGSLQHNSMLLLDTEGSRLIEDCASTWLLVMICSLQFENDGVLDLTGPPSDDGHFTSSPDVLTKLHQLFISHGDSQYVPVCVAWALVLSHLELAVRRLDECPAPYRAFFDSLDPRTPRTYSKNAEPTAQFILTRCLDPGAGFLRTLLSLLTETPLFVTTIYMGVDSALTMPNTAYHRLVIKELLVNLMDVIKVDLIPEFDTFVDVWVALFGRAESDIVTPLAHQFWQCDFDNPARRAILDATRARFPVQFGPFVRVLRALSGSGFSRSDPLAPFTDLPQDTEPRMSCSAHVARYFDALPTFTQVVPLSAVSGSHALYERIPERYGSSSSTTLAYVNLRPVTLPGGSMLPLRSHGVLMSPDGEEFILVNWRHEHSGWRLLLDVLTDYNRRRRLLPAVSSTLANLPLRGRVNAEPITLELSDIGMEVREEGDPTLVADALDLLGAVGENPVIREDVMDSVQPDSTVVGRPGIAEQTMLVLEDALSLTAAQLREPPKTALIASCLNTLTVLLSTRRLDKHVWLITRASPAFFESSRNLASAATILAADRATGTYSTTHALLMFVQEMYWQAVRETLVPGQTKMHQVRVEVLLRALHFVHADIWVEHSGWKYLRLGDRFRVGGAIASLYGDILEQNSPGKDGPLGALSQAVYDALVVKATAASIGPLITTLAAFPAVQRRRLHLDDVRAVYFLLQSHLRVLRLCLTLKQKLHSDQGTCLLEQVLCTRAALNAPFSGRRQDTPLDVLVGVVQDNIGDSAVRLDAVRVLSALCASLALSHPNAPTILGHLSDPEGAADALVRRGRDPYVDGDLRIAIWRFLALAVEREPALGDIFVTGRLRTAMDNGGSNDKGDQQTVRSHRRKTALETVRELMDTWKSLWEVNQELLTSLLGFVCAVWGRGSEHRAAIDVLRKDDAFWDHIVGIIREDLPPLPDYRSEEYTDDSNMPGRSSLHIGVAAHADLILSKAFAIRIVAFDIALDRHTTKPGAAPQKPRSYLVLEPVFKAEDQLRDHLSDAVASAYDPAVYDSFSDLVRMEFPGLVLDRLESTLLPSDRSFGDAFAFSTETLRIWTDCFRDPGRDLARGVDVLLHAVFSINLNLSLTHASRELGSSWRALLAGVIPFMQGAAASRQMMLSIAATISSVVASEERPGDLMAAVHDIRLSVLLAVLELVWFSSSETKAGLASFIAVLDCMRRTITSEAQPPLRSIRGFIKMRFHRTLLQVVYFCVCQSRRVLSSKDITSSDRLSIAALVDTTQVFVIDALRFMFDAASERLDTELDADMDLLVAILHESTRPEVSPSSTLWLARCGEASVIRASLDLFVRTDLTGMSKLAFSRRNQPLYAPHILAFHTTLASQISSAERLASEGILVAYARANTGPGGTGLIDVTLPDLPGERNPAHAAYCTMLGVATAVLSALGAQKHYFADEVRGFVRLHSGQLKRALDWTSNESLLTLAFLDELERVADLFYALAQSRSADAALLGAFARASLFLLQHLNYALAHPNQLAGALEPITADERAALEREASDGSGLDPVRRPFLARVVHRLYGLVGTLICTLIVVSRAEDILRAEAVDLPEDCVLVEPQAKAVLGEPASIGTLIEVASSASDILSQLSSRPATQALAPPSSNGSTGTPLDVRSAARTVRRTLESVLFFGAAQLALHLGGEDVGRRGMAADMASEVKAAIERARGVLSKGPDGEKGPDVLEVLVRVLGGRVKAAE</sequence>
<organism evidence="1 2">
    <name type="scientific">Vararia minispora EC-137</name>
    <dbReference type="NCBI Taxonomy" id="1314806"/>
    <lineage>
        <taxon>Eukaryota</taxon>
        <taxon>Fungi</taxon>
        <taxon>Dikarya</taxon>
        <taxon>Basidiomycota</taxon>
        <taxon>Agaricomycotina</taxon>
        <taxon>Agaricomycetes</taxon>
        <taxon>Russulales</taxon>
        <taxon>Lachnocladiaceae</taxon>
        <taxon>Vararia</taxon>
    </lineage>
</organism>